<dbReference type="EMBL" id="GBXM01015237">
    <property type="protein sequence ID" value="JAH93340.1"/>
    <property type="molecule type" value="Transcribed_RNA"/>
</dbReference>
<reference evidence="1" key="1">
    <citation type="submission" date="2014-11" db="EMBL/GenBank/DDBJ databases">
        <authorList>
            <person name="Amaro Gonzalez C."/>
        </authorList>
    </citation>
    <scope>NUCLEOTIDE SEQUENCE</scope>
</reference>
<organism evidence="1">
    <name type="scientific">Anguilla anguilla</name>
    <name type="common">European freshwater eel</name>
    <name type="synonym">Muraena anguilla</name>
    <dbReference type="NCBI Taxonomy" id="7936"/>
    <lineage>
        <taxon>Eukaryota</taxon>
        <taxon>Metazoa</taxon>
        <taxon>Chordata</taxon>
        <taxon>Craniata</taxon>
        <taxon>Vertebrata</taxon>
        <taxon>Euteleostomi</taxon>
        <taxon>Actinopterygii</taxon>
        <taxon>Neopterygii</taxon>
        <taxon>Teleostei</taxon>
        <taxon>Anguilliformes</taxon>
        <taxon>Anguillidae</taxon>
        <taxon>Anguilla</taxon>
    </lineage>
</organism>
<protein>
    <submittedName>
        <fullName evidence="1">Uncharacterized protein</fullName>
    </submittedName>
</protein>
<dbReference type="AlphaFoldDB" id="A0A0E9WUY4"/>
<proteinExistence type="predicted"/>
<evidence type="ECO:0000313" key="1">
    <source>
        <dbReference type="EMBL" id="JAH93340.1"/>
    </source>
</evidence>
<accession>A0A0E9WUY4</accession>
<name>A0A0E9WUY4_ANGAN</name>
<reference evidence="1" key="2">
    <citation type="journal article" date="2015" name="Fish Shellfish Immunol.">
        <title>Early steps in the European eel (Anguilla anguilla)-Vibrio vulnificus interaction in the gills: Role of the RtxA13 toxin.</title>
        <authorList>
            <person name="Callol A."/>
            <person name="Pajuelo D."/>
            <person name="Ebbesson L."/>
            <person name="Teles M."/>
            <person name="MacKenzie S."/>
            <person name="Amaro C."/>
        </authorList>
    </citation>
    <scope>NUCLEOTIDE SEQUENCE</scope>
</reference>
<sequence length="59" mass="6865">MTMKANQIVFLTYSTCFSCSPEPPLHYLVLNFLAATKSFNMLYVKTMAILFNVHFWQVI</sequence>